<gene>
    <name evidence="1" type="ORF">Patl1_28956</name>
</gene>
<sequence length="511" mass="56883">MEASVRLFNVSTLNRRLFFTATAIKFPPKLSVNDVVPRRTLCHSRICSSSYPLNPNPFNPFLSLSSSQHFNYSQLPPNNKFNPFSHPKDIGFRWHLAPRSVTDGENVALFGDKQRVVTVVLLGWLGAKPNHLRRYVEWYNSIGFNAITFVIDPAEVLWFDLGHRVENRVSQLANEVVSWVSDKEEDGRDRCLVFHTFSNTGCYGSIIDGLQDRQEVMDKIKGVIVDSGAAEPFNPKVWAAGFAAAFLKKRSSSANPIVEVGKVNGLESEVSASKVQEKGPEMIEIMLLSLLEKLFSFLLNLPDVNRRLTKVVSALKKNQPSCPHLYLYSTGDKVVPFKSVELHIEEQRKMGRKVNLVSTVEMVQKDQFLVVGIMALRIGYKEFKDLSPPATAEYARLPSLSLASQPGSAPPPSIHASPPPICRPPPTTSQAMAVVVAFNPKDLNTFTSASLDCTTNTKDKTVCVWDATNYRLENTLNFGLERVWGVGYKKGSNQIAFGSDKGNIMVKIFST</sequence>
<evidence type="ECO:0000313" key="1">
    <source>
        <dbReference type="EMBL" id="KAJ0096548.1"/>
    </source>
</evidence>
<dbReference type="EMBL" id="CM047901">
    <property type="protein sequence ID" value="KAJ0096548.1"/>
    <property type="molecule type" value="Genomic_DNA"/>
</dbReference>
<dbReference type="Proteomes" id="UP001164250">
    <property type="component" value="Chromosome 5"/>
</dbReference>
<comment type="caution">
    <text evidence="1">The sequence shown here is derived from an EMBL/GenBank/DDBJ whole genome shotgun (WGS) entry which is preliminary data.</text>
</comment>
<proteinExistence type="predicted"/>
<name>A0ACC1BCI4_9ROSI</name>
<reference evidence="2" key="1">
    <citation type="journal article" date="2023" name="G3 (Bethesda)">
        <title>Genome assembly and association tests identify interacting loci associated with vigor, precocity, and sex in interspecific pistachio rootstocks.</title>
        <authorList>
            <person name="Palmer W."/>
            <person name="Jacygrad E."/>
            <person name="Sagayaradj S."/>
            <person name="Cavanaugh K."/>
            <person name="Han R."/>
            <person name="Bertier L."/>
            <person name="Beede B."/>
            <person name="Kafkas S."/>
            <person name="Golino D."/>
            <person name="Preece J."/>
            <person name="Michelmore R."/>
        </authorList>
    </citation>
    <scope>NUCLEOTIDE SEQUENCE [LARGE SCALE GENOMIC DNA]</scope>
</reference>
<keyword evidence="2" id="KW-1185">Reference proteome</keyword>
<protein>
    <submittedName>
        <fullName evidence="1">Uncharacterized protein</fullName>
    </submittedName>
</protein>
<organism evidence="1 2">
    <name type="scientific">Pistacia atlantica</name>
    <dbReference type="NCBI Taxonomy" id="434234"/>
    <lineage>
        <taxon>Eukaryota</taxon>
        <taxon>Viridiplantae</taxon>
        <taxon>Streptophyta</taxon>
        <taxon>Embryophyta</taxon>
        <taxon>Tracheophyta</taxon>
        <taxon>Spermatophyta</taxon>
        <taxon>Magnoliopsida</taxon>
        <taxon>eudicotyledons</taxon>
        <taxon>Gunneridae</taxon>
        <taxon>Pentapetalae</taxon>
        <taxon>rosids</taxon>
        <taxon>malvids</taxon>
        <taxon>Sapindales</taxon>
        <taxon>Anacardiaceae</taxon>
        <taxon>Pistacia</taxon>
    </lineage>
</organism>
<evidence type="ECO:0000313" key="2">
    <source>
        <dbReference type="Proteomes" id="UP001164250"/>
    </source>
</evidence>
<accession>A0ACC1BCI4</accession>